<feature type="transmembrane region" description="Helical" evidence="3">
    <location>
        <begin position="32"/>
        <end position="51"/>
    </location>
</feature>
<dbReference type="SMART" id="SM00267">
    <property type="entry name" value="GGDEF"/>
    <property type="match status" value="1"/>
</dbReference>
<dbReference type="InterPro" id="IPR050469">
    <property type="entry name" value="Diguanylate_Cyclase"/>
</dbReference>
<evidence type="ECO:0000259" key="4">
    <source>
        <dbReference type="PROSITE" id="PS50887"/>
    </source>
</evidence>
<evidence type="ECO:0000256" key="1">
    <source>
        <dbReference type="ARBA" id="ARBA00012528"/>
    </source>
</evidence>
<feature type="transmembrane region" description="Helical" evidence="3">
    <location>
        <begin position="207"/>
        <end position="226"/>
    </location>
</feature>
<dbReference type="EMBL" id="CADILH010000009">
    <property type="protein sequence ID" value="CAB3936451.1"/>
    <property type="molecule type" value="Genomic_DNA"/>
</dbReference>
<evidence type="ECO:0000313" key="6">
    <source>
        <dbReference type="Proteomes" id="UP000494183"/>
    </source>
</evidence>
<feature type="transmembrane region" description="Helical" evidence="3">
    <location>
        <begin position="176"/>
        <end position="201"/>
    </location>
</feature>
<dbReference type="NCBIfam" id="TIGR00254">
    <property type="entry name" value="GGDEF"/>
    <property type="match status" value="1"/>
</dbReference>
<feature type="domain" description="GGDEF" evidence="4">
    <location>
        <begin position="276"/>
        <end position="410"/>
    </location>
</feature>
<organism evidence="5 6">
    <name type="scientific">Achromobacter insolitus</name>
    <dbReference type="NCBI Taxonomy" id="217204"/>
    <lineage>
        <taxon>Bacteria</taxon>
        <taxon>Pseudomonadati</taxon>
        <taxon>Pseudomonadota</taxon>
        <taxon>Betaproteobacteria</taxon>
        <taxon>Burkholderiales</taxon>
        <taxon>Alcaligenaceae</taxon>
        <taxon>Achromobacter</taxon>
    </lineage>
</organism>
<feature type="transmembrane region" description="Helical" evidence="3">
    <location>
        <begin position="88"/>
        <end position="106"/>
    </location>
</feature>
<dbReference type="InterPro" id="IPR000160">
    <property type="entry name" value="GGDEF_dom"/>
</dbReference>
<dbReference type="PANTHER" id="PTHR45138:SF9">
    <property type="entry name" value="DIGUANYLATE CYCLASE DGCM-RELATED"/>
    <property type="match status" value="1"/>
</dbReference>
<protein>
    <recommendedName>
        <fullName evidence="1">diguanylate cyclase</fullName>
        <ecNumber evidence="1">2.7.7.65</ecNumber>
    </recommendedName>
</protein>
<proteinExistence type="predicted"/>
<dbReference type="InterPro" id="IPR029787">
    <property type="entry name" value="Nucleotide_cyclase"/>
</dbReference>
<dbReference type="PROSITE" id="PS50887">
    <property type="entry name" value="GGDEF"/>
    <property type="match status" value="1"/>
</dbReference>
<dbReference type="Gene3D" id="3.30.70.270">
    <property type="match status" value="1"/>
</dbReference>
<sequence>MFLQRNSHVEFLLAAAMPRGHLPASKMYVDLLTLYFIIIGTLLASAGLTFWEHRTHPNRSGSLRILAAGFATLALGCLVALFRGKLPSPLGSAVANLIVLSGYLLIMNGAASLSGRRYRAASIGLLIVMALIWLVAGDQREDLVWKYVSAFPIALVSGMTAWELMRCQPLKLLTPLRIATAAASLHALVYAARAFILPWWVAEHGPGIHLAASTLTMYEGVLYSIVLPMTLLKLIREETHGELLRESQTDYLTRLGNRRWFFEQGARIIDSGAGRGPIAVLAFDLDQFKAINDRHGHHAGDQVLKFFADSARSVLGAGALLARLGGEEFAALLSGPDARRATVLGAAVAQHFAVTVAGRDDSLGIPATVSVGLAQFEDRVPPLADALAAADRALYQAKALGGNRVELARAAASAVSA</sequence>
<dbReference type="Proteomes" id="UP000494183">
    <property type="component" value="Unassembled WGS sequence"/>
</dbReference>
<keyword evidence="6" id="KW-1185">Reference proteome</keyword>
<dbReference type="SUPFAM" id="SSF55073">
    <property type="entry name" value="Nucleotide cyclase"/>
    <property type="match status" value="1"/>
</dbReference>
<feature type="transmembrane region" description="Helical" evidence="3">
    <location>
        <begin position="143"/>
        <end position="164"/>
    </location>
</feature>
<dbReference type="EC" id="2.7.7.65" evidence="1"/>
<keyword evidence="3" id="KW-1133">Transmembrane helix</keyword>
<feature type="transmembrane region" description="Helical" evidence="3">
    <location>
        <begin position="118"/>
        <end position="137"/>
    </location>
</feature>
<dbReference type="Pfam" id="PF00990">
    <property type="entry name" value="GGDEF"/>
    <property type="match status" value="1"/>
</dbReference>
<comment type="catalytic activity">
    <reaction evidence="2">
        <text>2 GTP = 3',3'-c-di-GMP + 2 diphosphate</text>
        <dbReference type="Rhea" id="RHEA:24898"/>
        <dbReference type="ChEBI" id="CHEBI:33019"/>
        <dbReference type="ChEBI" id="CHEBI:37565"/>
        <dbReference type="ChEBI" id="CHEBI:58805"/>
        <dbReference type="EC" id="2.7.7.65"/>
    </reaction>
</comment>
<evidence type="ECO:0000256" key="3">
    <source>
        <dbReference type="SAM" id="Phobius"/>
    </source>
</evidence>
<gene>
    <name evidence="5" type="ORF">LMG6000_04851</name>
</gene>
<evidence type="ECO:0000313" key="5">
    <source>
        <dbReference type="EMBL" id="CAB3936451.1"/>
    </source>
</evidence>
<dbReference type="AlphaFoldDB" id="A0A6S7F731"/>
<keyword evidence="3" id="KW-0812">Transmembrane</keyword>
<reference evidence="5 6" key="1">
    <citation type="submission" date="2020-04" db="EMBL/GenBank/DDBJ databases">
        <authorList>
            <person name="De Canck E."/>
        </authorList>
    </citation>
    <scope>NUCLEOTIDE SEQUENCE [LARGE SCALE GENOMIC DNA]</scope>
    <source>
        <strain evidence="5 6">LMG 6000</strain>
    </source>
</reference>
<evidence type="ECO:0000256" key="2">
    <source>
        <dbReference type="ARBA" id="ARBA00034247"/>
    </source>
</evidence>
<dbReference type="CDD" id="cd01949">
    <property type="entry name" value="GGDEF"/>
    <property type="match status" value="1"/>
</dbReference>
<keyword evidence="3" id="KW-0472">Membrane</keyword>
<name>A0A6S7F731_9BURK</name>
<dbReference type="GO" id="GO:0052621">
    <property type="term" value="F:diguanylate cyclase activity"/>
    <property type="evidence" value="ECO:0007669"/>
    <property type="project" value="UniProtKB-EC"/>
</dbReference>
<feature type="transmembrane region" description="Helical" evidence="3">
    <location>
        <begin position="63"/>
        <end position="82"/>
    </location>
</feature>
<dbReference type="InterPro" id="IPR043128">
    <property type="entry name" value="Rev_trsase/Diguanyl_cyclase"/>
</dbReference>
<dbReference type="PANTHER" id="PTHR45138">
    <property type="entry name" value="REGULATORY COMPONENTS OF SENSORY TRANSDUCTION SYSTEM"/>
    <property type="match status" value="1"/>
</dbReference>
<accession>A0A6S7F731</accession>